<evidence type="ECO:0000256" key="5">
    <source>
        <dbReference type="ARBA" id="ARBA00022741"/>
    </source>
</evidence>
<dbReference type="EC" id="2.7.1.56" evidence="2 11"/>
<name>A0A951PIK7_9CYAN</name>
<keyword evidence="7 11" id="KW-0067">ATP-binding</keyword>
<dbReference type="SUPFAM" id="SSF53613">
    <property type="entry name" value="Ribokinase-like"/>
    <property type="match status" value="1"/>
</dbReference>
<feature type="domain" description="Carbohydrate kinase PfkB" evidence="12">
    <location>
        <begin position="20"/>
        <end position="295"/>
    </location>
</feature>
<dbReference type="PROSITE" id="PS00583">
    <property type="entry name" value="PFKB_KINASES_1"/>
    <property type="match status" value="1"/>
</dbReference>
<dbReference type="EMBL" id="JAHHIF010000006">
    <property type="protein sequence ID" value="MBW4543956.1"/>
    <property type="molecule type" value="Genomic_DNA"/>
</dbReference>
<dbReference type="PANTHER" id="PTHR46566:SF5">
    <property type="entry name" value="1-PHOSPHOFRUCTOKINASE"/>
    <property type="match status" value="1"/>
</dbReference>
<keyword evidence="5 11" id="KW-0547">Nucleotide-binding</keyword>
<gene>
    <name evidence="13" type="primary">pfkB</name>
    <name evidence="13" type="ORF">KME25_05875</name>
</gene>
<evidence type="ECO:0000256" key="11">
    <source>
        <dbReference type="RuleBase" id="RU369061"/>
    </source>
</evidence>
<comment type="caution">
    <text evidence="13">The sequence shown here is derived from an EMBL/GenBank/DDBJ whole genome shotgun (WGS) entry which is preliminary data.</text>
</comment>
<keyword evidence="4 10" id="KW-0808">Transferase</keyword>
<dbReference type="InterPro" id="IPR029056">
    <property type="entry name" value="Ribokinase-like"/>
</dbReference>
<accession>A0A951PIK7</accession>
<dbReference type="NCBIfam" id="TIGR03828">
    <property type="entry name" value="pfkB"/>
    <property type="match status" value="1"/>
</dbReference>
<dbReference type="GO" id="GO:0016052">
    <property type="term" value="P:carbohydrate catabolic process"/>
    <property type="evidence" value="ECO:0007669"/>
    <property type="project" value="UniProtKB-ARBA"/>
</dbReference>
<dbReference type="PANTHER" id="PTHR46566">
    <property type="entry name" value="1-PHOSPHOFRUCTOKINASE-RELATED"/>
    <property type="match status" value="1"/>
</dbReference>
<comment type="catalytic activity">
    <reaction evidence="9 11">
        <text>beta-D-fructose 1-phosphate + ATP = beta-D-fructose 1,6-bisphosphate + ADP + H(+)</text>
        <dbReference type="Rhea" id="RHEA:14213"/>
        <dbReference type="ChEBI" id="CHEBI:15378"/>
        <dbReference type="ChEBI" id="CHEBI:30616"/>
        <dbReference type="ChEBI" id="CHEBI:32966"/>
        <dbReference type="ChEBI" id="CHEBI:138881"/>
        <dbReference type="ChEBI" id="CHEBI:456216"/>
        <dbReference type="EC" id="2.7.1.56"/>
    </reaction>
</comment>
<dbReference type="InterPro" id="IPR017583">
    <property type="entry name" value="Tagatose/fructose_Pkinase"/>
</dbReference>
<evidence type="ECO:0000256" key="7">
    <source>
        <dbReference type="ARBA" id="ARBA00022840"/>
    </source>
</evidence>
<evidence type="ECO:0000256" key="9">
    <source>
        <dbReference type="ARBA" id="ARBA00047745"/>
    </source>
</evidence>
<evidence type="ECO:0000313" key="13">
    <source>
        <dbReference type="EMBL" id="MBW4543956.1"/>
    </source>
</evidence>
<dbReference type="CDD" id="cd01164">
    <property type="entry name" value="FruK_PfkB_like"/>
    <property type="match status" value="1"/>
</dbReference>
<protein>
    <recommendedName>
        <fullName evidence="3 11">1-phosphofructokinase</fullName>
        <shortName evidence="11">Fru1PK</shortName>
        <ecNumber evidence="2 11">2.7.1.56</ecNumber>
    </recommendedName>
    <alternativeName>
        <fullName evidence="8 11">Fructose 1-phosphate kinase</fullName>
    </alternativeName>
</protein>
<dbReference type="Proteomes" id="UP000753908">
    <property type="component" value="Unassembled WGS sequence"/>
</dbReference>
<reference evidence="13" key="2">
    <citation type="journal article" date="2022" name="Microbiol. Resour. Announc.">
        <title>Metagenome Sequencing to Explore Phylogenomics of Terrestrial Cyanobacteria.</title>
        <authorList>
            <person name="Ward R.D."/>
            <person name="Stajich J.E."/>
            <person name="Johansen J.R."/>
            <person name="Huntemann M."/>
            <person name="Clum A."/>
            <person name="Foster B."/>
            <person name="Foster B."/>
            <person name="Roux S."/>
            <person name="Palaniappan K."/>
            <person name="Varghese N."/>
            <person name="Mukherjee S."/>
            <person name="Reddy T.B.K."/>
            <person name="Daum C."/>
            <person name="Copeland A."/>
            <person name="Chen I.A."/>
            <person name="Ivanova N.N."/>
            <person name="Kyrpides N.C."/>
            <person name="Shapiro N."/>
            <person name="Eloe-Fadrosh E.A."/>
            <person name="Pietrasiak N."/>
        </authorList>
    </citation>
    <scope>NUCLEOTIDE SEQUENCE</scope>
    <source>
        <strain evidence="13">CPER-KK1</strain>
    </source>
</reference>
<reference evidence="13" key="1">
    <citation type="submission" date="2021-05" db="EMBL/GenBank/DDBJ databases">
        <authorList>
            <person name="Pietrasiak N."/>
            <person name="Ward R."/>
            <person name="Stajich J.E."/>
            <person name="Kurbessoian T."/>
        </authorList>
    </citation>
    <scope>NUCLEOTIDE SEQUENCE</scope>
    <source>
        <strain evidence="13">CPER-KK1</strain>
    </source>
</reference>
<proteinExistence type="inferred from homology"/>
<dbReference type="InterPro" id="IPR011611">
    <property type="entry name" value="PfkB_dom"/>
</dbReference>
<evidence type="ECO:0000256" key="8">
    <source>
        <dbReference type="ARBA" id="ARBA00032802"/>
    </source>
</evidence>
<comment type="similarity">
    <text evidence="1 11">Belongs to the carbohydrate kinase PfkB family.</text>
</comment>
<evidence type="ECO:0000256" key="10">
    <source>
        <dbReference type="PIRNR" id="PIRNR000535"/>
    </source>
</evidence>
<dbReference type="PROSITE" id="PS00584">
    <property type="entry name" value="PFKB_KINASES_2"/>
    <property type="match status" value="1"/>
</dbReference>
<dbReference type="Pfam" id="PF00294">
    <property type="entry name" value="PfkB"/>
    <property type="match status" value="1"/>
</dbReference>
<evidence type="ECO:0000256" key="6">
    <source>
        <dbReference type="ARBA" id="ARBA00022777"/>
    </source>
</evidence>
<comment type="function">
    <text evidence="11">Catalyzes the ATP-dependent phosphorylation of fructose-l-phosphate to fructose-l,6-bisphosphate.</text>
</comment>
<dbReference type="GO" id="GO:0005829">
    <property type="term" value="C:cytosol"/>
    <property type="evidence" value="ECO:0007669"/>
    <property type="project" value="TreeGrafter"/>
</dbReference>
<keyword evidence="6 11" id="KW-0418">Kinase</keyword>
<organism evidence="13 14">
    <name type="scientific">Symplocastrum torsivum CPER-KK1</name>
    <dbReference type="NCBI Taxonomy" id="450513"/>
    <lineage>
        <taxon>Bacteria</taxon>
        <taxon>Bacillati</taxon>
        <taxon>Cyanobacteriota</taxon>
        <taxon>Cyanophyceae</taxon>
        <taxon>Oscillatoriophycideae</taxon>
        <taxon>Oscillatoriales</taxon>
        <taxon>Microcoleaceae</taxon>
        <taxon>Symplocastrum</taxon>
    </lineage>
</organism>
<dbReference type="GO" id="GO:0044281">
    <property type="term" value="P:small molecule metabolic process"/>
    <property type="evidence" value="ECO:0007669"/>
    <property type="project" value="UniProtKB-ARBA"/>
</dbReference>
<dbReference type="NCBIfam" id="TIGR03168">
    <property type="entry name" value="1-PFK"/>
    <property type="match status" value="1"/>
</dbReference>
<dbReference type="AlphaFoldDB" id="A0A951PIK7"/>
<dbReference type="GO" id="GO:0005524">
    <property type="term" value="F:ATP binding"/>
    <property type="evidence" value="ECO:0007669"/>
    <property type="project" value="UniProtKB-UniRule"/>
</dbReference>
<dbReference type="InterPro" id="IPR002173">
    <property type="entry name" value="Carboh/pur_kinase_PfkB_CS"/>
</dbReference>
<dbReference type="FunFam" id="3.40.1190.20:FF:000001">
    <property type="entry name" value="Phosphofructokinase"/>
    <property type="match status" value="1"/>
</dbReference>
<sequence length="312" mass="33392">MNPKIATITLNPAIDQTASIPNFKVGEVNRVEWEQADPGGKGVNVASFLTEFGFSVTVSGFLGKDNMELFQNFFTQKDIQNRFVPIPGKTRVNIKIIDGLQNQVTDINFPGQAATESDLTTLHQVIDDLATDHDWFVLSGSLPAGLSSSIYGELIARLKAQDKTVVLDASGESFRQAIPFAPYAIKPNIDELRELFGQPLESEKAIAQAAQELLTKGIQCVAVSMGAKGAIFAEADEVVIARPPKIEVVSTVGAGDAMVSGLVTGKLRGLSLADCARLATAFSMGALSQVGPRLPPKETVESFMNQVNVQSL</sequence>
<evidence type="ECO:0000256" key="3">
    <source>
        <dbReference type="ARBA" id="ARBA00013596"/>
    </source>
</evidence>
<evidence type="ECO:0000256" key="1">
    <source>
        <dbReference type="ARBA" id="ARBA00010688"/>
    </source>
</evidence>
<evidence type="ECO:0000313" key="14">
    <source>
        <dbReference type="Proteomes" id="UP000753908"/>
    </source>
</evidence>
<dbReference type="InterPro" id="IPR022463">
    <property type="entry name" value="1-PFruKinase"/>
</dbReference>
<dbReference type="Gene3D" id="3.40.1190.20">
    <property type="match status" value="1"/>
</dbReference>
<evidence type="ECO:0000259" key="12">
    <source>
        <dbReference type="Pfam" id="PF00294"/>
    </source>
</evidence>
<dbReference type="PIRSF" id="PIRSF000535">
    <property type="entry name" value="1PFK/6PFK/LacC"/>
    <property type="match status" value="1"/>
</dbReference>
<dbReference type="GO" id="GO:0008662">
    <property type="term" value="F:1-phosphofructokinase activity"/>
    <property type="evidence" value="ECO:0007669"/>
    <property type="project" value="UniProtKB-UniRule"/>
</dbReference>
<evidence type="ECO:0000256" key="2">
    <source>
        <dbReference type="ARBA" id="ARBA00012131"/>
    </source>
</evidence>
<evidence type="ECO:0000256" key="4">
    <source>
        <dbReference type="ARBA" id="ARBA00022679"/>
    </source>
</evidence>